<comment type="caution">
    <text evidence="3">The sequence shown here is derived from an EMBL/GenBank/DDBJ whole genome shotgun (WGS) entry which is preliminary data.</text>
</comment>
<dbReference type="PANTHER" id="PTHR23225">
    <property type="entry name" value="ZINC FINGER PROTEIN"/>
    <property type="match status" value="1"/>
</dbReference>
<evidence type="ECO:0000259" key="2">
    <source>
        <dbReference type="SMART" id="SM00355"/>
    </source>
</evidence>
<proteinExistence type="predicted"/>
<protein>
    <recommendedName>
        <fullName evidence="2">C2H2-type domain-containing protein</fullName>
    </recommendedName>
</protein>
<feature type="compositionally biased region" description="Low complexity" evidence="1">
    <location>
        <begin position="98"/>
        <end position="113"/>
    </location>
</feature>
<dbReference type="Gene3D" id="3.30.160.60">
    <property type="entry name" value="Classic Zinc Finger"/>
    <property type="match status" value="1"/>
</dbReference>
<feature type="region of interest" description="Disordered" evidence="1">
    <location>
        <begin position="426"/>
        <end position="450"/>
    </location>
</feature>
<feature type="domain" description="C2H2-type" evidence="2">
    <location>
        <begin position="467"/>
        <end position="494"/>
    </location>
</feature>
<gene>
    <name evidence="3" type="ORF">G7Z17_g11150</name>
</gene>
<dbReference type="AlphaFoldDB" id="A0A9P5LBY1"/>
<feature type="domain" description="C2H2-type" evidence="2">
    <location>
        <begin position="353"/>
        <end position="380"/>
    </location>
</feature>
<evidence type="ECO:0000313" key="3">
    <source>
        <dbReference type="EMBL" id="KAF7542940.1"/>
    </source>
</evidence>
<evidence type="ECO:0000256" key="1">
    <source>
        <dbReference type="SAM" id="MobiDB-lite"/>
    </source>
</evidence>
<feature type="region of interest" description="Disordered" evidence="1">
    <location>
        <begin position="90"/>
        <end position="141"/>
    </location>
</feature>
<dbReference type="EMBL" id="JAANBB010000403">
    <property type="protein sequence ID" value="KAF7542940.1"/>
    <property type="molecule type" value="Genomic_DNA"/>
</dbReference>
<name>A0A9P5LBY1_9HYPO</name>
<feature type="domain" description="C2H2-type" evidence="2">
    <location>
        <begin position="325"/>
        <end position="349"/>
    </location>
</feature>
<organism evidence="3 4">
    <name type="scientific">Cylindrodendrum hubeiense</name>
    <dbReference type="NCBI Taxonomy" id="595255"/>
    <lineage>
        <taxon>Eukaryota</taxon>
        <taxon>Fungi</taxon>
        <taxon>Dikarya</taxon>
        <taxon>Ascomycota</taxon>
        <taxon>Pezizomycotina</taxon>
        <taxon>Sordariomycetes</taxon>
        <taxon>Hypocreomycetidae</taxon>
        <taxon>Hypocreales</taxon>
        <taxon>Nectriaceae</taxon>
        <taxon>Cylindrodendrum</taxon>
    </lineage>
</organism>
<dbReference type="InterPro" id="IPR013087">
    <property type="entry name" value="Znf_C2H2_type"/>
</dbReference>
<evidence type="ECO:0000313" key="4">
    <source>
        <dbReference type="Proteomes" id="UP000722485"/>
    </source>
</evidence>
<feature type="compositionally biased region" description="Basic and acidic residues" evidence="1">
    <location>
        <begin position="115"/>
        <end position="124"/>
    </location>
</feature>
<feature type="region of interest" description="Disordered" evidence="1">
    <location>
        <begin position="57"/>
        <end position="76"/>
    </location>
</feature>
<accession>A0A9P5LBY1</accession>
<sequence length="568" mass="63557">MAYDPFSARQDMDVLINGCPPAYMSHHADHIQQLSFQGVIDPGLMSDSSQLQRYLDDPHRPVFDAPHMLPPTHVPSRALQSDSITALPFRSQGRHESPFSQHQSSTASSAQSPRTENDQCHDSTHGPSTPPPDMKSPYLTHVNDNWDGQLLTGLSPYQTDGYVNLSDIHPSQVSLGDYNESDGSKSFSLDTEFNSFDVSNTSIHYRGEAVTQAPMLRISSPESEIHVRSSLDPIYPDPENICEETLSTEEAAVEPSSRIAGSRRRTSTMSRDKSTPPSKNTNHRGRPRRPAMSTLTDPSKVNKNTSASRDPTSRRLPSSQSTSLHICPDCHDPTFKDDVALQKHIKSQHKRPFTCVFHFAGCTEAFANKNEWKRHVSAQHLSLYFWLCTHGGCGQVMTQDYQVSGAITHGRPFRRKDLFTQHVRRMHPFPSPTGTGRNKSVSPERDDPLKEMQEAAFRKRCEMPTHMRCPAQGCTRQFNGDKTWDDRMEHVARHLERAANKEEPKVRFGTDDDTTLIDWAASESVNVIHKTSDGRWALGQPLKNSRVNLKTVPGQGAIVDEDAEGEAC</sequence>
<dbReference type="InterPro" id="IPR039970">
    <property type="entry name" value="TF_Grauzone"/>
</dbReference>
<dbReference type="OrthoDB" id="5388486at2759"/>
<dbReference type="SMART" id="SM00355">
    <property type="entry name" value="ZnF_C2H2"/>
    <property type="match status" value="4"/>
</dbReference>
<dbReference type="GO" id="GO:0003700">
    <property type="term" value="F:DNA-binding transcription factor activity"/>
    <property type="evidence" value="ECO:0007669"/>
    <property type="project" value="InterPro"/>
</dbReference>
<feature type="compositionally biased region" description="Polar residues" evidence="1">
    <location>
        <begin position="293"/>
        <end position="324"/>
    </location>
</feature>
<feature type="domain" description="C2H2-type" evidence="2">
    <location>
        <begin position="386"/>
        <end position="427"/>
    </location>
</feature>
<reference evidence="3" key="1">
    <citation type="submission" date="2020-03" db="EMBL/GenBank/DDBJ databases">
        <title>Draft Genome Sequence of Cylindrodendrum hubeiense.</title>
        <authorList>
            <person name="Buettner E."/>
            <person name="Kellner H."/>
        </authorList>
    </citation>
    <scope>NUCLEOTIDE SEQUENCE</scope>
    <source>
        <strain evidence="3">IHI 201604</strain>
    </source>
</reference>
<feature type="region of interest" description="Disordered" evidence="1">
    <location>
        <begin position="247"/>
        <end position="325"/>
    </location>
</feature>
<dbReference type="Proteomes" id="UP000722485">
    <property type="component" value="Unassembled WGS sequence"/>
</dbReference>
<dbReference type="PANTHER" id="PTHR23225:SF2">
    <property type="entry name" value="AT09679P-RELATED"/>
    <property type="match status" value="1"/>
</dbReference>
<keyword evidence="4" id="KW-1185">Reference proteome</keyword>
<feature type="compositionally biased region" description="Polar residues" evidence="1">
    <location>
        <begin position="432"/>
        <end position="441"/>
    </location>
</feature>